<dbReference type="PANTHER" id="PTHR14464">
    <property type="entry name" value="EXONUCLEASE V"/>
    <property type="match status" value="1"/>
</dbReference>
<evidence type="ECO:0000256" key="2">
    <source>
        <dbReference type="SAM" id="MobiDB-lite"/>
    </source>
</evidence>
<protein>
    <recommendedName>
        <fullName evidence="5">Exonuclease V, mitochondrial</fullName>
    </recommendedName>
</protein>
<dbReference type="GO" id="GO:0036297">
    <property type="term" value="P:interstrand cross-link repair"/>
    <property type="evidence" value="ECO:0007669"/>
    <property type="project" value="TreeGrafter"/>
</dbReference>
<dbReference type="PANTHER" id="PTHR14464:SF4">
    <property type="entry name" value="EXONUCLEASE V"/>
    <property type="match status" value="1"/>
</dbReference>
<feature type="compositionally biased region" description="Basic residues" evidence="2">
    <location>
        <begin position="45"/>
        <end position="56"/>
    </location>
</feature>
<evidence type="ECO:0008006" key="5">
    <source>
        <dbReference type="Google" id="ProtNLM"/>
    </source>
</evidence>
<dbReference type="GO" id="GO:0045145">
    <property type="term" value="F:single-stranded DNA 5'-3' DNA exonuclease activity"/>
    <property type="evidence" value="ECO:0007669"/>
    <property type="project" value="InterPro"/>
</dbReference>
<evidence type="ECO:0000256" key="1">
    <source>
        <dbReference type="ARBA" id="ARBA00009797"/>
    </source>
</evidence>
<accession>A0AAF0F6L5</accession>
<sequence>MLSAMRTRPRSVARGALRQATLVEQHPSVARKRHTDAAEVQCAPKKARARTPRRRTPPPPPESITEHVARKTALSVTDLVSPSWCEYAYLYNILAQSHLPLWKRPQSITTPDGNVLTPSWAQLQAREEVLARGTEIHDALEREVQPVELTFRFETPADEWALYVLQFAASLCAARRGRAREVPVLGFVHGRLVRGIVDELRFEKGGVVVSDTKTRHSARLPSEADQMQARLQCMLYKRLIDGLYTGITGTEMPGRDPHAEPVAFAAVAETLRIDLDARLSDAFLQDVAEMIATTATPWHVAQVDGLSLRTAVDLAREALLLLLQDTPMPIGEKLELVYVCRGNAKPLGVEAFADAPDVLQTYLYHLFTLLRGVRRPEGVDVQSTRRCDSCAWREGCEWRAAQASAALERVRPAALPLPVAFASSDDEALWSEFSLDHLVDLQW</sequence>
<dbReference type="EMBL" id="CP119964">
    <property type="protein sequence ID" value="WFD40736.1"/>
    <property type="molecule type" value="Genomic_DNA"/>
</dbReference>
<dbReference type="GO" id="GO:0005739">
    <property type="term" value="C:mitochondrion"/>
    <property type="evidence" value="ECO:0007669"/>
    <property type="project" value="TreeGrafter"/>
</dbReference>
<dbReference type="Proteomes" id="UP001217754">
    <property type="component" value="Chromosome 7"/>
</dbReference>
<comment type="similarity">
    <text evidence="1">Belongs to the EXO5 family.</text>
</comment>
<dbReference type="InterPro" id="IPR019190">
    <property type="entry name" value="EXOV"/>
</dbReference>
<dbReference type="AlphaFoldDB" id="A0AAF0F6L5"/>
<organism evidence="3 4">
    <name type="scientific">Malassezia japonica</name>
    <dbReference type="NCBI Taxonomy" id="223818"/>
    <lineage>
        <taxon>Eukaryota</taxon>
        <taxon>Fungi</taxon>
        <taxon>Dikarya</taxon>
        <taxon>Basidiomycota</taxon>
        <taxon>Ustilaginomycotina</taxon>
        <taxon>Malasseziomycetes</taxon>
        <taxon>Malasseziales</taxon>
        <taxon>Malasseziaceae</taxon>
        <taxon>Malassezia</taxon>
    </lineage>
</organism>
<dbReference type="RefSeq" id="XP_060123633.1">
    <property type="nucleotide sequence ID" value="XM_060267650.1"/>
</dbReference>
<feature type="region of interest" description="Disordered" evidence="2">
    <location>
        <begin position="1"/>
        <end position="65"/>
    </location>
</feature>
<keyword evidence="4" id="KW-1185">Reference proteome</keyword>
<reference evidence="3" key="1">
    <citation type="submission" date="2023-03" db="EMBL/GenBank/DDBJ databases">
        <title>Mating type loci evolution in Malassezia.</title>
        <authorList>
            <person name="Coelho M.A."/>
        </authorList>
    </citation>
    <scope>NUCLEOTIDE SEQUENCE</scope>
    <source>
        <strain evidence="3">CBS 9431</strain>
    </source>
</reference>
<proteinExistence type="inferred from homology"/>
<gene>
    <name evidence="3" type="ORF">MJAP1_003725</name>
</gene>
<dbReference type="GeneID" id="85227376"/>
<dbReference type="Pfam" id="PF09810">
    <property type="entry name" value="Exo5"/>
    <property type="match status" value="2"/>
</dbReference>
<evidence type="ECO:0000313" key="4">
    <source>
        <dbReference type="Proteomes" id="UP001217754"/>
    </source>
</evidence>
<name>A0AAF0F6L5_9BASI</name>
<evidence type="ECO:0000313" key="3">
    <source>
        <dbReference type="EMBL" id="WFD40736.1"/>
    </source>
</evidence>
<dbReference type="GO" id="GO:0005634">
    <property type="term" value="C:nucleus"/>
    <property type="evidence" value="ECO:0007669"/>
    <property type="project" value="TreeGrafter"/>
</dbReference>